<evidence type="ECO:0000313" key="2">
    <source>
        <dbReference type="EMBL" id="CAK81782.1"/>
    </source>
</evidence>
<keyword evidence="1" id="KW-0472">Membrane</keyword>
<dbReference type="OrthoDB" id="10623832at2759"/>
<evidence type="ECO:0000313" key="3">
    <source>
        <dbReference type="Proteomes" id="UP000000600"/>
    </source>
</evidence>
<sequence>MIIQKAKATPNNEFLQIGMLIKMNSKASANSGTVKINPTAVPKQYRVLLAITLNTSMCNQSFAIPNIALPTYIMQNLQQHPPNAINNYESPSINENVNTNLFQNSYSPSPSPPIQHDTSSNKQSYVRLQKYALQQIELFLGQLKLFFYWNLQRLRNVKCIIISKNQYYCQTYNQSINHPFLYIFLILNLGIINNQILMMFTFISSSCKLLTSKFRLSKN</sequence>
<evidence type="ECO:0008006" key="4">
    <source>
        <dbReference type="Google" id="ProtNLM"/>
    </source>
</evidence>
<dbReference type="RefSeq" id="XP_001449179.1">
    <property type="nucleotide sequence ID" value="XM_001449142.1"/>
</dbReference>
<proteinExistence type="predicted"/>
<dbReference type="EMBL" id="CT868418">
    <property type="protein sequence ID" value="CAK81782.1"/>
    <property type="molecule type" value="Genomic_DNA"/>
</dbReference>
<dbReference type="AlphaFoldDB" id="A0DFG5"/>
<organism evidence="2 3">
    <name type="scientific">Paramecium tetraurelia</name>
    <dbReference type="NCBI Taxonomy" id="5888"/>
    <lineage>
        <taxon>Eukaryota</taxon>
        <taxon>Sar</taxon>
        <taxon>Alveolata</taxon>
        <taxon>Ciliophora</taxon>
        <taxon>Intramacronucleata</taxon>
        <taxon>Oligohymenophorea</taxon>
        <taxon>Peniculida</taxon>
        <taxon>Parameciidae</taxon>
        <taxon>Paramecium</taxon>
    </lineage>
</organism>
<dbReference type="GeneID" id="5034964"/>
<gene>
    <name evidence="2" type="ORF">GSPATT00016595001</name>
</gene>
<name>A0DFG5_PARTE</name>
<dbReference type="Proteomes" id="UP000000600">
    <property type="component" value="Unassembled WGS sequence"/>
</dbReference>
<keyword evidence="1" id="KW-1133">Transmembrane helix</keyword>
<keyword evidence="3" id="KW-1185">Reference proteome</keyword>
<accession>A0DFG5</accession>
<feature type="transmembrane region" description="Helical" evidence="1">
    <location>
        <begin position="180"/>
        <end position="203"/>
    </location>
</feature>
<dbReference type="HOGENOM" id="CLU_1263690_0_0_1"/>
<protein>
    <recommendedName>
        <fullName evidence="4">Transmembrane protein</fullName>
    </recommendedName>
</protein>
<dbReference type="InParanoid" id="A0DFG5"/>
<evidence type="ECO:0000256" key="1">
    <source>
        <dbReference type="SAM" id="Phobius"/>
    </source>
</evidence>
<dbReference type="KEGG" id="ptm:GSPATT00016595001"/>
<keyword evidence="1" id="KW-0812">Transmembrane</keyword>
<reference evidence="2 3" key="1">
    <citation type="journal article" date="2006" name="Nature">
        <title>Global trends of whole-genome duplications revealed by the ciliate Paramecium tetraurelia.</title>
        <authorList>
            <consortium name="Genoscope"/>
            <person name="Aury J.-M."/>
            <person name="Jaillon O."/>
            <person name="Duret L."/>
            <person name="Noel B."/>
            <person name="Jubin C."/>
            <person name="Porcel B.M."/>
            <person name="Segurens B."/>
            <person name="Daubin V."/>
            <person name="Anthouard V."/>
            <person name="Aiach N."/>
            <person name="Arnaiz O."/>
            <person name="Billaut A."/>
            <person name="Beisson J."/>
            <person name="Blanc I."/>
            <person name="Bouhouche K."/>
            <person name="Camara F."/>
            <person name="Duharcourt S."/>
            <person name="Guigo R."/>
            <person name="Gogendeau D."/>
            <person name="Katinka M."/>
            <person name="Keller A.-M."/>
            <person name="Kissmehl R."/>
            <person name="Klotz C."/>
            <person name="Koll F."/>
            <person name="Le Moue A."/>
            <person name="Lepere C."/>
            <person name="Malinsky S."/>
            <person name="Nowacki M."/>
            <person name="Nowak J.K."/>
            <person name="Plattner H."/>
            <person name="Poulain J."/>
            <person name="Ruiz F."/>
            <person name="Serrano V."/>
            <person name="Zagulski M."/>
            <person name="Dessen P."/>
            <person name="Betermier M."/>
            <person name="Weissenbach J."/>
            <person name="Scarpelli C."/>
            <person name="Schachter V."/>
            <person name="Sperling L."/>
            <person name="Meyer E."/>
            <person name="Cohen J."/>
            <person name="Wincker P."/>
        </authorList>
    </citation>
    <scope>NUCLEOTIDE SEQUENCE [LARGE SCALE GENOMIC DNA]</scope>
    <source>
        <strain evidence="2 3">Stock d4-2</strain>
    </source>
</reference>